<proteinExistence type="predicted"/>
<evidence type="ECO:0000313" key="1">
    <source>
        <dbReference type="EMBL" id="CAG8492736.1"/>
    </source>
</evidence>
<dbReference type="Proteomes" id="UP000789525">
    <property type="component" value="Unassembled WGS sequence"/>
</dbReference>
<dbReference type="EMBL" id="CAJVPT010003187">
    <property type="protein sequence ID" value="CAG8492736.1"/>
    <property type="molecule type" value="Genomic_DNA"/>
</dbReference>
<organism evidence="1 2">
    <name type="scientific">Acaulospora colombiana</name>
    <dbReference type="NCBI Taxonomy" id="27376"/>
    <lineage>
        <taxon>Eukaryota</taxon>
        <taxon>Fungi</taxon>
        <taxon>Fungi incertae sedis</taxon>
        <taxon>Mucoromycota</taxon>
        <taxon>Glomeromycotina</taxon>
        <taxon>Glomeromycetes</taxon>
        <taxon>Diversisporales</taxon>
        <taxon>Acaulosporaceae</taxon>
        <taxon>Acaulospora</taxon>
    </lineage>
</organism>
<accession>A0ACA9KUS9</accession>
<gene>
    <name evidence="1" type="ORF">ACOLOM_LOCUS2447</name>
</gene>
<sequence length="196" mass="21784">MDSEEAQAKRYREFEAAIQKLNDLVKTRTLGAIIEEVGKATDKLHRLDIFQNLDVLLDTSGDPLAQRGALDVILSVEEKSRFWIKTGTEIGNDAGSANISLNIRNVFGGAETLEAYMSAGTQTSHVFEPINGNPDSKIDITAFSLTRNNQIYSSHDEILRGVALRWRGISRLGFHELSYGSTWRQICNVAQDASLR</sequence>
<keyword evidence="2" id="KW-1185">Reference proteome</keyword>
<protein>
    <submittedName>
        <fullName evidence="1">12830_t:CDS:1</fullName>
    </submittedName>
</protein>
<reference evidence="1" key="1">
    <citation type="submission" date="2021-06" db="EMBL/GenBank/DDBJ databases">
        <authorList>
            <person name="Kallberg Y."/>
            <person name="Tangrot J."/>
            <person name="Rosling A."/>
        </authorList>
    </citation>
    <scope>NUCLEOTIDE SEQUENCE</scope>
    <source>
        <strain evidence="1">CL356</strain>
    </source>
</reference>
<comment type="caution">
    <text evidence="1">The sequence shown here is derived from an EMBL/GenBank/DDBJ whole genome shotgun (WGS) entry which is preliminary data.</text>
</comment>
<name>A0ACA9KUS9_9GLOM</name>
<evidence type="ECO:0000313" key="2">
    <source>
        <dbReference type="Proteomes" id="UP000789525"/>
    </source>
</evidence>